<accession>A0A2R3QN30</accession>
<feature type="signal peptide" evidence="4">
    <location>
        <begin position="1"/>
        <end position="19"/>
    </location>
</feature>
<dbReference type="PANTHER" id="PTHR34596:SF2">
    <property type="entry name" value="CHITOPORIN"/>
    <property type="match status" value="1"/>
</dbReference>
<dbReference type="RefSeq" id="WP_106737990.1">
    <property type="nucleotide sequence ID" value="NZ_CP027657.1"/>
</dbReference>
<feature type="chain" id="PRO_5015360810" evidence="4">
    <location>
        <begin position="20"/>
        <end position="412"/>
    </location>
</feature>
<dbReference type="Pfam" id="PF03573">
    <property type="entry name" value="OprD"/>
    <property type="match status" value="1"/>
</dbReference>
<sequence length="412" mass="45706">MKPLYALLPLLVATQVAQADFIKDSKGSLQIRNYYFDHDFQGGPGLDEMREWAQGFILKADSGYTEGPVQFGLSFIGMTGFQLDSSPDRTGTGLLSFNPRTREVNDNYSKAGISARFKVSNTELQVGHMTPLLPIMFPVTARLFPPLFRGGMVTSGEIDGLTLRGGYFDRQKYRDSTEDAKLRVSGLNGRFNGTAESSGFMFGGGDYKLLDNLTGSYYYAQLNDIYKQHYVGLTHTTPLGPGALKSEAYYFDSSEDGAAKAGRVDNGNLNLNAAYTLGANTFSLGYMHLSGDTGMPYLASIDPYVMVGGALATEYLNPKERVWQFKHDYDFARHGLPGLKTQIRFIQGRNIHEPVADGNGEEWERDLEVSYVVQSGSLAGLGLRLRHGHYQNNFSRDVEQTRVNIDYTLALW</sequence>
<dbReference type="EMBL" id="CP027657">
    <property type="protein sequence ID" value="AVO53191.1"/>
    <property type="molecule type" value="Genomic_DNA"/>
</dbReference>
<evidence type="ECO:0000313" key="5">
    <source>
        <dbReference type="EMBL" id="AVO53191.1"/>
    </source>
</evidence>
<dbReference type="AlphaFoldDB" id="A0A2R3QN30"/>
<dbReference type="Proteomes" id="UP000238327">
    <property type="component" value="Chromosome"/>
</dbReference>
<dbReference type="InterPro" id="IPR023614">
    <property type="entry name" value="Porin_dom_sf"/>
</dbReference>
<dbReference type="PANTHER" id="PTHR34596">
    <property type="entry name" value="CHITOPORIN"/>
    <property type="match status" value="1"/>
</dbReference>
<evidence type="ECO:0000256" key="3">
    <source>
        <dbReference type="ARBA" id="ARBA00022729"/>
    </source>
</evidence>
<protein>
    <submittedName>
        <fullName evidence="5">Outer membrane porin, OprD family</fullName>
    </submittedName>
</protein>
<evidence type="ECO:0000313" key="6">
    <source>
        <dbReference type="Proteomes" id="UP000238327"/>
    </source>
</evidence>
<evidence type="ECO:0000256" key="2">
    <source>
        <dbReference type="ARBA" id="ARBA00022448"/>
    </source>
</evidence>
<name>A0A2R3QN30_ECTME</name>
<reference evidence="5 6" key="1">
    <citation type="submission" date="2018-03" db="EMBL/GenBank/DDBJ databases">
        <title>Complete genome sequence and methylome analysis of Pseudomonas mendocina NEB 698.</title>
        <authorList>
            <person name="Morgan R.D."/>
        </authorList>
    </citation>
    <scope>NUCLEOTIDE SEQUENCE [LARGE SCALE GENOMIC DNA]</scope>
    <source>
        <strain evidence="5 6">NEB698</strain>
    </source>
</reference>
<dbReference type="InterPro" id="IPR005318">
    <property type="entry name" value="OM_porin_bac"/>
</dbReference>
<dbReference type="Gene3D" id="2.40.160.10">
    <property type="entry name" value="Porin"/>
    <property type="match status" value="1"/>
</dbReference>
<evidence type="ECO:0000256" key="4">
    <source>
        <dbReference type="SAM" id="SignalP"/>
    </source>
</evidence>
<gene>
    <name evidence="5" type="ORF">C7A17_10565</name>
</gene>
<keyword evidence="3 4" id="KW-0732">Signal</keyword>
<dbReference type="OrthoDB" id="6759120at2"/>
<keyword evidence="2" id="KW-0813">Transport</keyword>
<dbReference type="GO" id="GO:0016020">
    <property type="term" value="C:membrane"/>
    <property type="evidence" value="ECO:0007669"/>
    <property type="project" value="InterPro"/>
</dbReference>
<organism evidence="5 6">
    <name type="scientific">Ectopseudomonas mendocina</name>
    <name type="common">Pseudomonas mendocina</name>
    <dbReference type="NCBI Taxonomy" id="300"/>
    <lineage>
        <taxon>Bacteria</taxon>
        <taxon>Pseudomonadati</taxon>
        <taxon>Pseudomonadota</taxon>
        <taxon>Gammaproteobacteria</taxon>
        <taxon>Pseudomonadales</taxon>
        <taxon>Pseudomonadaceae</taxon>
        <taxon>Ectopseudomonas</taxon>
    </lineage>
</organism>
<proteinExistence type="inferred from homology"/>
<evidence type="ECO:0000256" key="1">
    <source>
        <dbReference type="ARBA" id="ARBA00009075"/>
    </source>
</evidence>
<comment type="similarity">
    <text evidence="1">Belongs to the outer membrane porin (Opr) (TC 1.B.25) family.</text>
</comment>
<dbReference type="GO" id="GO:0015288">
    <property type="term" value="F:porin activity"/>
    <property type="evidence" value="ECO:0007669"/>
    <property type="project" value="TreeGrafter"/>
</dbReference>